<comment type="similarity">
    <text evidence="3">Belongs to the PIGU family.</text>
</comment>
<evidence type="ECO:0000256" key="6">
    <source>
        <dbReference type="ARBA" id="ARBA00022824"/>
    </source>
</evidence>
<feature type="transmembrane region" description="Helical" evidence="9">
    <location>
        <begin position="289"/>
        <end position="308"/>
    </location>
</feature>
<keyword evidence="6" id="KW-0256">Endoplasmic reticulum</keyword>
<dbReference type="Pfam" id="PF06728">
    <property type="entry name" value="PIG-U"/>
    <property type="match status" value="1"/>
</dbReference>
<feature type="chain" id="PRO_5042868176" description="Phosphatidylinositol glycan anchor biosynthesis class U protein" evidence="10">
    <location>
        <begin position="30"/>
        <end position="436"/>
    </location>
</feature>
<evidence type="ECO:0000313" key="11">
    <source>
        <dbReference type="EMBL" id="KAK7864236.1"/>
    </source>
</evidence>
<comment type="caution">
    <text evidence="11">The sequence shown here is derived from an EMBL/GenBank/DDBJ whole genome shotgun (WGS) entry which is preliminary data.</text>
</comment>
<feature type="transmembrane region" description="Helical" evidence="9">
    <location>
        <begin position="151"/>
        <end position="174"/>
    </location>
</feature>
<evidence type="ECO:0000256" key="5">
    <source>
        <dbReference type="ARBA" id="ARBA00022692"/>
    </source>
</evidence>
<comment type="subcellular location">
    <subcellularLocation>
        <location evidence="1">Endoplasmic reticulum membrane</location>
        <topology evidence="1">Multi-pass membrane protein</topology>
    </subcellularLocation>
</comment>
<dbReference type="Proteomes" id="UP001378592">
    <property type="component" value="Unassembled WGS sequence"/>
</dbReference>
<feature type="transmembrane region" description="Helical" evidence="9">
    <location>
        <begin position="358"/>
        <end position="380"/>
    </location>
</feature>
<evidence type="ECO:0000256" key="9">
    <source>
        <dbReference type="SAM" id="Phobius"/>
    </source>
</evidence>
<feature type="transmembrane region" description="Helical" evidence="9">
    <location>
        <begin position="386"/>
        <end position="412"/>
    </location>
</feature>
<keyword evidence="5 9" id="KW-0812">Transmembrane</keyword>
<protein>
    <recommendedName>
        <fullName evidence="13">Phosphatidylinositol glycan anchor biosynthesis class U protein</fullName>
    </recommendedName>
</protein>
<keyword evidence="12" id="KW-1185">Reference proteome</keyword>
<sequence>MDSLVFMEYALAGLIRFWLLCSDYRQTVADRVEVSTPLNSWKRVTEGAFLYNEGINPYDGDLFHETPLGLFVFKYMIQRLSQWLGVIFIICDLLTAHLLYRTACIYMKELIEKQTLEKSSYAKDTQGLLLRNEDLKLSPIYVASAYLFNPYIILNCVGQTTTVFTNLCLAATYLMMVKGQQLPCCFALAMATLQALYPAMLVVPASLYIAKKNTCGMSDRCSQIYSPWATCGLFACVLFFLLYFSSQLSGSWTFLHSTYGFILNVPDLRPNIGLFWYFFTEMFEHFRPLFICAFQINAAFLYLVPLTLRLHEEPMLLATSLTALTAIFKSYPCLGDVGFYLALLPMWKHLFNYMQQGFVVSCFFIITSVLGPIVWHLWIYSRSANANFYFGVTLAFATAQIFLVTDILFAYIKREFSLHFGLQREVNGKAAKLVLE</sequence>
<dbReference type="PANTHER" id="PTHR13121">
    <property type="entry name" value="GPI TRANSAMIDASE COMPONENT PIG-U"/>
    <property type="match status" value="1"/>
</dbReference>
<reference evidence="11 12" key="1">
    <citation type="submission" date="2024-03" db="EMBL/GenBank/DDBJ databases">
        <title>The genome assembly and annotation of the cricket Gryllus longicercus Weissman &amp; Gray.</title>
        <authorList>
            <person name="Szrajer S."/>
            <person name="Gray D."/>
            <person name="Ylla G."/>
        </authorList>
    </citation>
    <scope>NUCLEOTIDE SEQUENCE [LARGE SCALE GENOMIC DNA]</scope>
    <source>
        <strain evidence="11">DAG 2021-001</strain>
        <tissue evidence="11">Whole body minus gut</tissue>
    </source>
</reference>
<dbReference type="InterPro" id="IPR009600">
    <property type="entry name" value="PIG-U"/>
</dbReference>
<name>A0AAN9VK36_9ORTH</name>
<evidence type="ECO:0000256" key="2">
    <source>
        <dbReference type="ARBA" id="ARBA00004687"/>
    </source>
</evidence>
<comment type="pathway">
    <text evidence="2">Glycolipid biosynthesis; glycosylphosphatidylinositol-anchor biosynthesis.</text>
</comment>
<accession>A0AAN9VK36</accession>
<dbReference type="GO" id="GO:0042765">
    <property type="term" value="C:GPI-anchor transamidase complex"/>
    <property type="evidence" value="ECO:0007669"/>
    <property type="project" value="InterPro"/>
</dbReference>
<dbReference type="GO" id="GO:0016255">
    <property type="term" value="P:attachment of GPI anchor to protein"/>
    <property type="evidence" value="ECO:0007669"/>
    <property type="project" value="InterPro"/>
</dbReference>
<keyword evidence="8 9" id="KW-0472">Membrane</keyword>
<dbReference type="GO" id="GO:0006506">
    <property type="term" value="P:GPI anchor biosynthetic process"/>
    <property type="evidence" value="ECO:0007669"/>
    <property type="project" value="UniProtKB-KW"/>
</dbReference>
<evidence type="ECO:0000256" key="1">
    <source>
        <dbReference type="ARBA" id="ARBA00004477"/>
    </source>
</evidence>
<feature type="transmembrane region" description="Helical" evidence="9">
    <location>
        <begin position="83"/>
        <end position="100"/>
    </location>
</feature>
<feature type="signal peptide" evidence="10">
    <location>
        <begin position="1"/>
        <end position="29"/>
    </location>
</feature>
<keyword evidence="10" id="KW-0732">Signal</keyword>
<dbReference type="EMBL" id="JAZDUA010000208">
    <property type="protein sequence ID" value="KAK7864236.1"/>
    <property type="molecule type" value="Genomic_DNA"/>
</dbReference>
<organism evidence="11 12">
    <name type="scientific">Gryllus longicercus</name>
    <dbReference type="NCBI Taxonomy" id="2509291"/>
    <lineage>
        <taxon>Eukaryota</taxon>
        <taxon>Metazoa</taxon>
        <taxon>Ecdysozoa</taxon>
        <taxon>Arthropoda</taxon>
        <taxon>Hexapoda</taxon>
        <taxon>Insecta</taxon>
        <taxon>Pterygota</taxon>
        <taxon>Neoptera</taxon>
        <taxon>Polyneoptera</taxon>
        <taxon>Orthoptera</taxon>
        <taxon>Ensifera</taxon>
        <taxon>Gryllidea</taxon>
        <taxon>Grylloidea</taxon>
        <taxon>Gryllidae</taxon>
        <taxon>Gryllinae</taxon>
        <taxon>Gryllus</taxon>
    </lineage>
</organism>
<proteinExistence type="inferred from homology"/>
<dbReference type="AlphaFoldDB" id="A0AAN9VK36"/>
<evidence type="ECO:0000313" key="12">
    <source>
        <dbReference type="Proteomes" id="UP001378592"/>
    </source>
</evidence>
<feature type="transmembrane region" description="Helical" evidence="9">
    <location>
        <begin position="186"/>
        <end position="210"/>
    </location>
</feature>
<evidence type="ECO:0000256" key="10">
    <source>
        <dbReference type="SAM" id="SignalP"/>
    </source>
</evidence>
<evidence type="ECO:0000256" key="7">
    <source>
        <dbReference type="ARBA" id="ARBA00022989"/>
    </source>
</evidence>
<gene>
    <name evidence="11" type="ORF">R5R35_002068</name>
</gene>
<evidence type="ECO:0008006" key="13">
    <source>
        <dbReference type="Google" id="ProtNLM"/>
    </source>
</evidence>
<keyword evidence="7 9" id="KW-1133">Transmembrane helix</keyword>
<feature type="transmembrane region" description="Helical" evidence="9">
    <location>
        <begin position="328"/>
        <end position="346"/>
    </location>
</feature>
<dbReference type="PANTHER" id="PTHR13121:SF0">
    <property type="entry name" value="PHOSPHATIDYLINOSITOL GLYCAN ANCHOR BIOSYNTHESIS CLASS U PROTEIN"/>
    <property type="match status" value="1"/>
</dbReference>
<feature type="transmembrane region" description="Helical" evidence="9">
    <location>
        <begin position="225"/>
        <end position="244"/>
    </location>
</feature>
<keyword evidence="4" id="KW-0337">GPI-anchor biosynthesis</keyword>
<evidence type="ECO:0000256" key="3">
    <source>
        <dbReference type="ARBA" id="ARBA00010026"/>
    </source>
</evidence>
<evidence type="ECO:0000256" key="8">
    <source>
        <dbReference type="ARBA" id="ARBA00023136"/>
    </source>
</evidence>
<evidence type="ECO:0000256" key="4">
    <source>
        <dbReference type="ARBA" id="ARBA00022502"/>
    </source>
</evidence>